<dbReference type="EMBL" id="MU157847">
    <property type="protein sequence ID" value="KAF9529237.1"/>
    <property type="molecule type" value="Genomic_DNA"/>
</dbReference>
<evidence type="ECO:0000313" key="3">
    <source>
        <dbReference type="Proteomes" id="UP000807306"/>
    </source>
</evidence>
<organism evidence="2 3">
    <name type="scientific">Crepidotus variabilis</name>
    <dbReference type="NCBI Taxonomy" id="179855"/>
    <lineage>
        <taxon>Eukaryota</taxon>
        <taxon>Fungi</taxon>
        <taxon>Dikarya</taxon>
        <taxon>Basidiomycota</taxon>
        <taxon>Agaricomycotina</taxon>
        <taxon>Agaricomycetes</taxon>
        <taxon>Agaricomycetidae</taxon>
        <taxon>Agaricales</taxon>
        <taxon>Agaricineae</taxon>
        <taxon>Crepidotaceae</taxon>
        <taxon>Crepidotus</taxon>
    </lineage>
</organism>
<protein>
    <submittedName>
        <fullName evidence="2">Uncharacterized protein</fullName>
    </submittedName>
</protein>
<comment type="caution">
    <text evidence="2">The sequence shown here is derived from an EMBL/GenBank/DDBJ whole genome shotgun (WGS) entry which is preliminary data.</text>
</comment>
<keyword evidence="3" id="KW-1185">Reference proteome</keyword>
<dbReference type="AlphaFoldDB" id="A0A9P6EHM8"/>
<gene>
    <name evidence="2" type="ORF">CPB83DRAFT_765399</name>
</gene>
<name>A0A9P6EHM8_9AGAR</name>
<dbReference type="OrthoDB" id="5319015at2759"/>
<dbReference type="PANTHER" id="PTHR38644">
    <property type="entry name" value="EXPRESSED PROTEIN"/>
    <property type="match status" value="1"/>
</dbReference>
<dbReference type="Proteomes" id="UP000807306">
    <property type="component" value="Unassembled WGS sequence"/>
</dbReference>
<proteinExistence type="predicted"/>
<dbReference type="PANTHER" id="PTHR38644:SF1">
    <property type="entry name" value="EXPRESSED PROTEIN"/>
    <property type="match status" value="1"/>
</dbReference>
<evidence type="ECO:0000313" key="2">
    <source>
        <dbReference type="EMBL" id="KAF9529237.1"/>
    </source>
</evidence>
<reference evidence="2" key="1">
    <citation type="submission" date="2020-11" db="EMBL/GenBank/DDBJ databases">
        <authorList>
            <consortium name="DOE Joint Genome Institute"/>
            <person name="Ahrendt S."/>
            <person name="Riley R."/>
            <person name="Andreopoulos W."/>
            <person name="Labutti K."/>
            <person name="Pangilinan J."/>
            <person name="Ruiz-Duenas F.J."/>
            <person name="Barrasa J.M."/>
            <person name="Sanchez-Garcia M."/>
            <person name="Camarero S."/>
            <person name="Miyauchi S."/>
            <person name="Serrano A."/>
            <person name="Linde D."/>
            <person name="Babiker R."/>
            <person name="Drula E."/>
            <person name="Ayuso-Fernandez I."/>
            <person name="Pacheco R."/>
            <person name="Padilla G."/>
            <person name="Ferreira P."/>
            <person name="Barriuso J."/>
            <person name="Kellner H."/>
            <person name="Castanera R."/>
            <person name="Alfaro M."/>
            <person name="Ramirez L."/>
            <person name="Pisabarro A.G."/>
            <person name="Kuo A."/>
            <person name="Tritt A."/>
            <person name="Lipzen A."/>
            <person name="He G."/>
            <person name="Yan M."/>
            <person name="Ng V."/>
            <person name="Cullen D."/>
            <person name="Martin F."/>
            <person name="Rosso M.-N."/>
            <person name="Henrissat B."/>
            <person name="Hibbett D."/>
            <person name="Martinez A.T."/>
            <person name="Grigoriev I.V."/>
        </authorList>
    </citation>
    <scope>NUCLEOTIDE SEQUENCE</scope>
    <source>
        <strain evidence="2">CBS 506.95</strain>
    </source>
</reference>
<keyword evidence="1" id="KW-1133">Transmembrane helix</keyword>
<keyword evidence="1" id="KW-0472">Membrane</keyword>
<feature type="transmembrane region" description="Helical" evidence="1">
    <location>
        <begin position="533"/>
        <end position="556"/>
    </location>
</feature>
<evidence type="ECO:0000256" key="1">
    <source>
        <dbReference type="SAM" id="Phobius"/>
    </source>
</evidence>
<accession>A0A9P6EHM8</accession>
<feature type="transmembrane region" description="Helical" evidence="1">
    <location>
        <begin position="562"/>
        <end position="589"/>
    </location>
</feature>
<sequence>MRRCPTLRCARGSFLKSGPKATRHPCSNQKTFTTSAATRNAFLQKENDVVSPRQEALTLLHKAFKVIPTSLDQKGLEQISTNGDAWNRILSKAHEDLSTAEERSVNVTVFSLDEWSGSQELVSALLSDPLTSDKEVAKALDDRWNDPSSKHSLVHISHGPLAQTDSQKLTIPSSYLSQFPVPIEFLEIGSPSTQSVDSTALKSIPLHPKILESDIPIVLINPLTTCFYHIPISQLPSNTILILVSSTPQADLDVFLEKGRQTRGEKRLNPIRILAADPKRAAQAIRLLQADPNSLTSIQRYQDDVVGSQISSVTRSLHSILAQGESKHSSTPIRTKLALSKIQDASNAAQSTLYHVRAELRKASAHANKLHDIIDKASARIHGSVFERKEDFHGAQKAPENEVVLAINQAAKDMTQVMNRLTWWRMISRIDDITSTVSAAVSRVWCRDLERKLILQTGHLGAIQHGITKRGLCLLLKNPIIQTAILRNDLLQLKASSTYHLTPETLTRPIHSRRDQIITYPTTRLHIAGQKALITMTGGMLSGVGIGWAGWLGWLLGSGEGLLGFLGMDASTALGVGALTAVGGIRWGVGTWEKAKKRWWQDWTRVGQGLERDLKVCL</sequence>
<keyword evidence="1" id="KW-0812">Transmembrane</keyword>